<dbReference type="EnsemblPlants" id="KQL13177">
    <property type="protein sequence ID" value="KQL13177"/>
    <property type="gene ID" value="SETIT_025074mg"/>
</dbReference>
<sequence length="54" mass="6378">VIRMVVHWIQLWSHLLPMDQWEPIVTGCNQLLMVAQDFYFQAAGWQHTRKIANG</sequence>
<dbReference type="Gramene" id="KQL13177">
    <property type="protein sequence ID" value="KQL13177"/>
    <property type="gene ID" value="SETIT_025074mg"/>
</dbReference>
<dbReference type="EnsemblPlants" id="KQK87808">
    <property type="protein sequence ID" value="KQK87808"/>
    <property type="gene ID" value="SETIT_039228mg"/>
</dbReference>
<evidence type="ECO:0000313" key="2">
    <source>
        <dbReference type="Proteomes" id="UP000004995"/>
    </source>
</evidence>
<reference evidence="1" key="2">
    <citation type="submission" date="2018-08" db="UniProtKB">
        <authorList>
            <consortium name="EnsemblPlants"/>
        </authorList>
    </citation>
    <scope>IDENTIFICATION</scope>
    <source>
        <strain evidence="1">Yugu1</strain>
    </source>
</reference>
<dbReference type="EMBL" id="AGNK02001431">
    <property type="status" value="NOT_ANNOTATED_CDS"/>
    <property type="molecule type" value="Genomic_DNA"/>
</dbReference>
<organism evidence="1 2">
    <name type="scientific">Setaria italica</name>
    <name type="common">Foxtail millet</name>
    <name type="synonym">Panicum italicum</name>
    <dbReference type="NCBI Taxonomy" id="4555"/>
    <lineage>
        <taxon>Eukaryota</taxon>
        <taxon>Viridiplantae</taxon>
        <taxon>Streptophyta</taxon>
        <taxon>Embryophyta</taxon>
        <taxon>Tracheophyta</taxon>
        <taxon>Spermatophyta</taxon>
        <taxon>Magnoliopsida</taxon>
        <taxon>Liliopsida</taxon>
        <taxon>Poales</taxon>
        <taxon>Poaceae</taxon>
        <taxon>PACMAD clade</taxon>
        <taxon>Panicoideae</taxon>
        <taxon>Panicodae</taxon>
        <taxon>Paniceae</taxon>
        <taxon>Cenchrinae</taxon>
        <taxon>Setaria</taxon>
    </lineage>
</organism>
<evidence type="ECO:0000313" key="1">
    <source>
        <dbReference type="EnsemblPlants" id="KQK87808"/>
    </source>
</evidence>
<accession>K4AK05</accession>
<keyword evidence="2" id="KW-1185">Reference proteome</keyword>
<proteinExistence type="predicted"/>
<dbReference type="EMBL" id="AGNK02005443">
    <property type="status" value="NOT_ANNOTATED_CDS"/>
    <property type="molecule type" value="Genomic_DNA"/>
</dbReference>
<dbReference type="AlphaFoldDB" id="K4AK05"/>
<dbReference type="HOGENOM" id="CLU_3056707_0_0_1"/>
<dbReference type="Gramene" id="KQK87808">
    <property type="protein sequence ID" value="KQK87808"/>
    <property type="gene ID" value="SETIT_039228mg"/>
</dbReference>
<protein>
    <submittedName>
        <fullName evidence="1">Uncharacterized protein</fullName>
    </submittedName>
</protein>
<reference evidence="2" key="1">
    <citation type="journal article" date="2012" name="Nat. Biotechnol.">
        <title>Reference genome sequence of the model plant Setaria.</title>
        <authorList>
            <person name="Bennetzen J.L."/>
            <person name="Schmutz J."/>
            <person name="Wang H."/>
            <person name="Percifield R."/>
            <person name="Hawkins J."/>
            <person name="Pontaroli A.C."/>
            <person name="Estep M."/>
            <person name="Feng L."/>
            <person name="Vaughn J.N."/>
            <person name="Grimwood J."/>
            <person name="Jenkins J."/>
            <person name="Barry K."/>
            <person name="Lindquist E."/>
            <person name="Hellsten U."/>
            <person name="Deshpande S."/>
            <person name="Wang X."/>
            <person name="Wu X."/>
            <person name="Mitros T."/>
            <person name="Triplett J."/>
            <person name="Yang X."/>
            <person name="Ye C.Y."/>
            <person name="Mauro-Herrera M."/>
            <person name="Wang L."/>
            <person name="Li P."/>
            <person name="Sharma M."/>
            <person name="Sharma R."/>
            <person name="Ronald P.C."/>
            <person name="Panaud O."/>
            <person name="Kellogg E.A."/>
            <person name="Brutnell T.P."/>
            <person name="Doust A.N."/>
            <person name="Tuskan G.A."/>
            <person name="Rokhsar D."/>
            <person name="Devos K.M."/>
        </authorList>
    </citation>
    <scope>NUCLEOTIDE SEQUENCE [LARGE SCALE GENOMIC DNA]</scope>
    <source>
        <strain evidence="2">cv. Yugu1</strain>
    </source>
</reference>
<dbReference type="Proteomes" id="UP000004995">
    <property type="component" value="Unassembled WGS sequence"/>
</dbReference>
<name>K4AK05_SETIT</name>